<dbReference type="EMBL" id="CAJVQA010001294">
    <property type="protein sequence ID" value="CAG8509304.1"/>
    <property type="molecule type" value="Genomic_DNA"/>
</dbReference>
<proteinExistence type="predicted"/>
<sequence length="404" mass="46556">MVVENNAKHGTPLAFVINAVKQNIPCSEPTCEHLWHYENLPNNNGFKRIHSCSINQVWNPYTMIDKYKPTKLGVEGLVRGTILCWFHIMQTFGAEVFINRGFEQKLDLYELKLLRENLNREGTGQVTYEAGLVTYFNVQSIEQQSDHPDYYYVKKYLESEVIDLDNNEELMELDKENTTYIQPMMELLAGDCKVALRDGFYITNIITEKCPQCLDYIWNGPFHNVCKHCHGTRIFATAQINTVHEAYQEIIRLYNDKGTQIFYPFNTQSSICTDPFRPLELNQWRSLNNCSPSKPSAKPCKPSHILCSIQPENTNNESPSPSCHHNEQIPETSILTSQNNKQHTVTKTCLPIETHETPLQLQFTTPEVYQSVSTINTLHPANESEALAHRLELARQYVLNVIRR</sequence>
<comment type="caution">
    <text evidence="1">The sequence shown here is derived from an EMBL/GenBank/DDBJ whole genome shotgun (WGS) entry which is preliminary data.</text>
</comment>
<evidence type="ECO:0000313" key="1">
    <source>
        <dbReference type="EMBL" id="CAG8509304.1"/>
    </source>
</evidence>
<gene>
    <name evidence="1" type="ORF">CPELLU_LOCUS2836</name>
</gene>
<evidence type="ECO:0000313" key="2">
    <source>
        <dbReference type="Proteomes" id="UP000789759"/>
    </source>
</evidence>
<keyword evidence="2" id="KW-1185">Reference proteome</keyword>
<name>A0A9N8ZW90_9GLOM</name>
<accession>A0A9N8ZW90</accession>
<organism evidence="1 2">
    <name type="scientific">Cetraspora pellucida</name>
    <dbReference type="NCBI Taxonomy" id="1433469"/>
    <lineage>
        <taxon>Eukaryota</taxon>
        <taxon>Fungi</taxon>
        <taxon>Fungi incertae sedis</taxon>
        <taxon>Mucoromycota</taxon>
        <taxon>Glomeromycotina</taxon>
        <taxon>Glomeromycetes</taxon>
        <taxon>Diversisporales</taxon>
        <taxon>Gigasporaceae</taxon>
        <taxon>Cetraspora</taxon>
    </lineage>
</organism>
<protein>
    <submittedName>
        <fullName evidence="1">15203_t:CDS:1</fullName>
    </submittedName>
</protein>
<dbReference type="AlphaFoldDB" id="A0A9N8ZW90"/>
<reference evidence="1" key="1">
    <citation type="submission" date="2021-06" db="EMBL/GenBank/DDBJ databases">
        <authorList>
            <person name="Kallberg Y."/>
            <person name="Tangrot J."/>
            <person name="Rosling A."/>
        </authorList>
    </citation>
    <scope>NUCLEOTIDE SEQUENCE</scope>
    <source>
        <strain evidence="1">FL966</strain>
    </source>
</reference>
<dbReference type="Proteomes" id="UP000789759">
    <property type="component" value="Unassembled WGS sequence"/>
</dbReference>
<dbReference type="OrthoDB" id="2441425at2759"/>